<evidence type="ECO:0000256" key="8">
    <source>
        <dbReference type="SAM" id="MobiDB-lite"/>
    </source>
</evidence>
<dbReference type="GO" id="GO:0006457">
    <property type="term" value="P:protein folding"/>
    <property type="evidence" value="ECO:0007669"/>
    <property type="project" value="InterPro"/>
</dbReference>
<dbReference type="OrthoDB" id="10264753at2759"/>
<dbReference type="PANTHER" id="PTHR45625:SF4">
    <property type="entry name" value="PEPTIDYLPROLYL ISOMERASE DOMAIN AND WD REPEAT-CONTAINING PROTEIN 1"/>
    <property type="match status" value="1"/>
</dbReference>
<dbReference type="PANTHER" id="PTHR45625">
    <property type="entry name" value="PEPTIDYL-PROLYL CIS-TRANS ISOMERASE-RELATED"/>
    <property type="match status" value="1"/>
</dbReference>
<proteinExistence type="predicted"/>
<evidence type="ECO:0000259" key="9">
    <source>
        <dbReference type="PROSITE" id="PS50072"/>
    </source>
</evidence>
<feature type="region of interest" description="Disordered" evidence="8">
    <location>
        <begin position="1"/>
        <end position="74"/>
    </location>
</feature>
<dbReference type="Pfam" id="PF00400">
    <property type="entry name" value="WD40"/>
    <property type="match status" value="2"/>
</dbReference>
<sequence length="719" mass="77731">MPPHQQGGGDKRSRSPTPSSSRSSTPGPAPPPPAVRNGDTADSDSDDDVGPAPPPPAASTSSAPPSKKVKVAPRKSLPHANIYLSALPSATRYSQSFMHRSPINFVSVTPYTDFLITTSVDGHVKFWKKQELGIEFVKHYRAHIGVVTATATSADGSLFASAGSDGTIKVFDVFNFDLINILNLGQCITPRTLAWVHRRGGRVDAVLAVAAEGSNVIRLYDGRGDGKPTAEIDSVHRAPVHLLSYNEPSDCVVSADESGMVEYWAPREPYEKPATSSSQGALWEYKASTNLFDFKKAKSVPTSLVFSPKYDKFVTHSLPDRAIRVWDFKTGKVLRKLDESLDALQERQAAGTSGVPSLDAMELGRRLALEKQLDAESVDAKASAINSAQGLRTMNAVFDETGHFVVYPTALGIHIMDTYSDDAPPIILGRDETCRFLNVSLFQGVGGSAKKKRGTRSLALMASENPAAAAESSGGDDDVADPTLFCTAFRKERFYLFTRLEPDEADVAAGADKKRKGKGHAGGAERDVFNEKPSREEQTIAGGSAASGATDEGQVASRSTATGATSTATLHTTLGDIHVRLYRELTPRTVENFVGLCKKGYYNNVTFHRVIKKFILQTGDPLGDGTGGESLWGGQFEDEFRAELKHDRPYTLSMANAGKDTNGSQFFITTVPAQWLDGKHTVFGRCTTGFDVVHRIENVRVDQHDKPRDAVRILNVTLG</sequence>
<feature type="repeat" description="WD" evidence="7">
    <location>
        <begin position="96"/>
        <end position="128"/>
    </location>
</feature>
<comment type="catalytic activity">
    <reaction evidence="1">
        <text>[protein]-peptidylproline (omega=180) = [protein]-peptidylproline (omega=0)</text>
        <dbReference type="Rhea" id="RHEA:16237"/>
        <dbReference type="Rhea" id="RHEA-COMP:10747"/>
        <dbReference type="Rhea" id="RHEA-COMP:10748"/>
        <dbReference type="ChEBI" id="CHEBI:83833"/>
        <dbReference type="ChEBI" id="CHEBI:83834"/>
        <dbReference type="EC" id="5.2.1.8"/>
    </reaction>
</comment>
<dbReference type="GO" id="GO:0005634">
    <property type="term" value="C:nucleus"/>
    <property type="evidence" value="ECO:0007669"/>
    <property type="project" value="UniProtKB-ARBA"/>
</dbReference>
<dbReference type="InterPro" id="IPR015943">
    <property type="entry name" value="WD40/YVTN_repeat-like_dom_sf"/>
</dbReference>
<dbReference type="GO" id="GO:0003755">
    <property type="term" value="F:peptidyl-prolyl cis-trans isomerase activity"/>
    <property type="evidence" value="ECO:0007669"/>
    <property type="project" value="UniProtKB-KW"/>
</dbReference>
<feature type="compositionally biased region" description="Low complexity" evidence="8">
    <location>
        <begin position="15"/>
        <end position="26"/>
    </location>
</feature>
<dbReference type="InterPro" id="IPR036322">
    <property type="entry name" value="WD40_repeat_dom_sf"/>
</dbReference>
<dbReference type="Pfam" id="PF00160">
    <property type="entry name" value="Pro_isomerase"/>
    <property type="match status" value="1"/>
</dbReference>
<evidence type="ECO:0000256" key="5">
    <source>
        <dbReference type="ARBA" id="ARBA00023110"/>
    </source>
</evidence>
<dbReference type="PROSITE" id="PS50082">
    <property type="entry name" value="WD_REPEATS_2"/>
    <property type="match status" value="2"/>
</dbReference>
<evidence type="ECO:0000256" key="3">
    <source>
        <dbReference type="ARBA" id="ARBA00022574"/>
    </source>
</evidence>
<dbReference type="Gene3D" id="2.40.100.10">
    <property type="entry name" value="Cyclophilin-like"/>
    <property type="match status" value="1"/>
</dbReference>
<evidence type="ECO:0000313" key="11">
    <source>
        <dbReference type="Proteomes" id="UP000245884"/>
    </source>
</evidence>
<evidence type="ECO:0000256" key="2">
    <source>
        <dbReference type="ARBA" id="ARBA00013194"/>
    </source>
</evidence>
<dbReference type="EMBL" id="KZ819671">
    <property type="protein sequence ID" value="PWN26517.1"/>
    <property type="molecule type" value="Genomic_DNA"/>
</dbReference>
<organism evidence="10 11">
    <name type="scientific">Jaminaea rosea</name>
    <dbReference type="NCBI Taxonomy" id="1569628"/>
    <lineage>
        <taxon>Eukaryota</taxon>
        <taxon>Fungi</taxon>
        <taxon>Dikarya</taxon>
        <taxon>Basidiomycota</taxon>
        <taxon>Ustilaginomycotina</taxon>
        <taxon>Exobasidiomycetes</taxon>
        <taxon>Microstromatales</taxon>
        <taxon>Microstromatales incertae sedis</taxon>
        <taxon>Jaminaea</taxon>
    </lineage>
</organism>
<dbReference type="STRING" id="1569628.A0A316UML8"/>
<feature type="domain" description="PPIase cyclophilin-type" evidence="9">
    <location>
        <begin position="564"/>
        <end position="718"/>
    </location>
</feature>
<dbReference type="AlphaFoldDB" id="A0A316UML8"/>
<dbReference type="RefSeq" id="XP_025361129.1">
    <property type="nucleotide sequence ID" value="XM_025507399.1"/>
</dbReference>
<accession>A0A316UML8</accession>
<name>A0A316UML8_9BASI</name>
<keyword evidence="3 7" id="KW-0853">WD repeat</keyword>
<dbReference type="PRINTS" id="PR00153">
    <property type="entry name" value="CSAPPISMRASE"/>
</dbReference>
<dbReference type="FunFam" id="2.40.100.10:FF:000003">
    <property type="entry name" value="Peptidylprolyl isomerase domain and WD repeat-containing 1"/>
    <property type="match status" value="1"/>
</dbReference>
<dbReference type="InterPro" id="IPR020892">
    <property type="entry name" value="Cyclophilin-type_PPIase_CS"/>
</dbReference>
<evidence type="ECO:0000256" key="7">
    <source>
        <dbReference type="PROSITE-ProRule" id="PRU00221"/>
    </source>
</evidence>
<evidence type="ECO:0000256" key="1">
    <source>
        <dbReference type="ARBA" id="ARBA00000971"/>
    </source>
</evidence>
<dbReference type="InterPro" id="IPR044666">
    <property type="entry name" value="Cyclophilin_A-like"/>
</dbReference>
<dbReference type="PROSITE" id="PS50072">
    <property type="entry name" value="CSA_PPIASE_2"/>
    <property type="match status" value="1"/>
</dbReference>
<dbReference type="SMART" id="SM00320">
    <property type="entry name" value="WD40"/>
    <property type="match status" value="4"/>
</dbReference>
<keyword evidence="5" id="KW-0697">Rotamase</keyword>
<evidence type="ECO:0000313" key="10">
    <source>
        <dbReference type="EMBL" id="PWN26517.1"/>
    </source>
</evidence>
<feature type="region of interest" description="Disordered" evidence="8">
    <location>
        <begin position="508"/>
        <end position="564"/>
    </location>
</feature>
<protein>
    <recommendedName>
        <fullName evidence="2">peptidylprolyl isomerase</fullName>
        <ecNumber evidence="2">5.2.1.8</ecNumber>
    </recommendedName>
</protein>
<dbReference type="InterPro" id="IPR029000">
    <property type="entry name" value="Cyclophilin-like_dom_sf"/>
</dbReference>
<evidence type="ECO:0000256" key="6">
    <source>
        <dbReference type="ARBA" id="ARBA00023235"/>
    </source>
</evidence>
<keyword evidence="6" id="KW-0413">Isomerase</keyword>
<dbReference type="PROSITE" id="PS50294">
    <property type="entry name" value="WD_REPEATS_REGION"/>
    <property type="match status" value="1"/>
</dbReference>
<dbReference type="Proteomes" id="UP000245884">
    <property type="component" value="Unassembled WGS sequence"/>
</dbReference>
<evidence type="ECO:0000256" key="4">
    <source>
        <dbReference type="ARBA" id="ARBA00022737"/>
    </source>
</evidence>
<keyword evidence="4" id="KW-0677">Repeat</keyword>
<keyword evidence="11" id="KW-1185">Reference proteome</keyword>
<dbReference type="InterPro" id="IPR001680">
    <property type="entry name" value="WD40_rpt"/>
</dbReference>
<dbReference type="SUPFAM" id="SSF50891">
    <property type="entry name" value="Cyclophilin-like"/>
    <property type="match status" value="1"/>
</dbReference>
<dbReference type="EC" id="5.2.1.8" evidence="2"/>
<gene>
    <name evidence="10" type="ORF">BDZ90DRAFT_241686</name>
</gene>
<feature type="repeat" description="WD" evidence="7">
    <location>
        <begin position="140"/>
        <end position="173"/>
    </location>
</feature>
<feature type="compositionally biased region" description="Basic and acidic residues" evidence="8">
    <location>
        <begin position="523"/>
        <end position="538"/>
    </location>
</feature>
<dbReference type="SUPFAM" id="SSF50978">
    <property type="entry name" value="WD40 repeat-like"/>
    <property type="match status" value="1"/>
</dbReference>
<reference evidence="10 11" key="1">
    <citation type="journal article" date="2018" name="Mol. Biol. Evol.">
        <title>Broad Genomic Sampling Reveals a Smut Pathogenic Ancestry of the Fungal Clade Ustilaginomycotina.</title>
        <authorList>
            <person name="Kijpornyongpan T."/>
            <person name="Mondo S.J."/>
            <person name="Barry K."/>
            <person name="Sandor L."/>
            <person name="Lee J."/>
            <person name="Lipzen A."/>
            <person name="Pangilinan J."/>
            <person name="LaButti K."/>
            <person name="Hainaut M."/>
            <person name="Henrissat B."/>
            <person name="Grigoriev I.V."/>
            <person name="Spatafora J.W."/>
            <person name="Aime M.C."/>
        </authorList>
    </citation>
    <scope>NUCLEOTIDE SEQUENCE [LARGE SCALE GENOMIC DNA]</scope>
    <source>
        <strain evidence="10 11">MCA 5214</strain>
    </source>
</reference>
<dbReference type="GeneID" id="37029222"/>
<dbReference type="InterPro" id="IPR002130">
    <property type="entry name" value="Cyclophilin-type_PPIase_dom"/>
</dbReference>
<dbReference type="Gene3D" id="2.130.10.10">
    <property type="entry name" value="YVTN repeat-like/Quinoprotein amine dehydrogenase"/>
    <property type="match status" value="1"/>
</dbReference>
<dbReference type="PROSITE" id="PS00170">
    <property type="entry name" value="CSA_PPIASE_1"/>
    <property type="match status" value="1"/>
</dbReference>